<protein>
    <submittedName>
        <fullName evidence="2">Uncharacterized protein</fullName>
    </submittedName>
</protein>
<sequence length="121" mass="14006">MSLNFALFLLQQRRLSLLPFFYFFLILFLNTPPVQPATMDRLWSNRLNLDEVQTEEEYAEHLLLVEDDPVNEEIQEPELAASPLAPTGWGRRRAQERRKCSGRDRETARVPIGVLGRPVLA</sequence>
<name>A0A0X3PKD6_SCHSO</name>
<gene>
    <name evidence="2" type="ORF">TR165129</name>
</gene>
<evidence type="ECO:0000313" key="2">
    <source>
        <dbReference type="EMBL" id="JAP52313.1"/>
    </source>
</evidence>
<evidence type="ECO:0000256" key="1">
    <source>
        <dbReference type="SAM" id="MobiDB-lite"/>
    </source>
</evidence>
<reference evidence="2" key="1">
    <citation type="submission" date="2016-01" db="EMBL/GenBank/DDBJ databases">
        <title>Reference transcriptome for the parasite Schistocephalus solidus: insights into the molecular evolution of parasitism.</title>
        <authorList>
            <person name="Hebert F.O."/>
            <person name="Grambauer S."/>
            <person name="Barber I."/>
            <person name="Landry C.R."/>
            <person name="Aubin-Horth N."/>
        </authorList>
    </citation>
    <scope>NUCLEOTIDE SEQUENCE</scope>
</reference>
<organism evidence="2">
    <name type="scientific">Schistocephalus solidus</name>
    <name type="common">Tapeworm</name>
    <dbReference type="NCBI Taxonomy" id="70667"/>
    <lineage>
        <taxon>Eukaryota</taxon>
        <taxon>Metazoa</taxon>
        <taxon>Spiralia</taxon>
        <taxon>Lophotrochozoa</taxon>
        <taxon>Platyhelminthes</taxon>
        <taxon>Cestoda</taxon>
        <taxon>Eucestoda</taxon>
        <taxon>Diphyllobothriidea</taxon>
        <taxon>Diphyllobothriidae</taxon>
        <taxon>Schistocephalus</taxon>
    </lineage>
</organism>
<accession>A0A0X3PKD6</accession>
<dbReference type="EMBL" id="GEEE01010912">
    <property type="protein sequence ID" value="JAP52313.1"/>
    <property type="molecule type" value="Transcribed_RNA"/>
</dbReference>
<proteinExistence type="predicted"/>
<dbReference type="AlphaFoldDB" id="A0A0X3PKD6"/>
<feature type="region of interest" description="Disordered" evidence="1">
    <location>
        <begin position="83"/>
        <end position="105"/>
    </location>
</feature>